<organism evidence="1 2">
    <name type="scientific">Streblomastix strix</name>
    <dbReference type="NCBI Taxonomy" id="222440"/>
    <lineage>
        <taxon>Eukaryota</taxon>
        <taxon>Metamonada</taxon>
        <taxon>Preaxostyla</taxon>
        <taxon>Oxymonadida</taxon>
        <taxon>Streblomastigidae</taxon>
        <taxon>Streblomastix</taxon>
    </lineage>
</organism>
<gene>
    <name evidence="1" type="ORF">EZS28_025325</name>
</gene>
<dbReference type="EMBL" id="SNRW01008678">
    <property type="protein sequence ID" value="KAA6379148.1"/>
    <property type="molecule type" value="Genomic_DNA"/>
</dbReference>
<name>A0A5J4V9C0_9EUKA</name>
<reference evidence="1 2" key="1">
    <citation type="submission" date="2019-03" db="EMBL/GenBank/DDBJ databases">
        <title>Single cell metagenomics reveals metabolic interactions within the superorganism composed of flagellate Streblomastix strix and complex community of Bacteroidetes bacteria on its surface.</title>
        <authorList>
            <person name="Treitli S.C."/>
            <person name="Kolisko M."/>
            <person name="Husnik F."/>
            <person name="Keeling P."/>
            <person name="Hampl V."/>
        </authorList>
    </citation>
    <scope>NUCLEOTIDE SEQUENCE [LARGE SCALE GENOMIC DNA]</scope>
    <source>
        <strain evidence="1">ST1C</strain>
    </source>
</reference>
<evidence type="ECO:0000313" key="1">
    <source>
        <dbReference type="EMBL" id="KAA6379148.1"/>
    </source>
</evidence>
<evidence type="ECO:0000313" key="2">
    <source>
        <dbReference type="Proteomes" id="UP000324800"/>
    </source>
</evidence>
<proteinExistence type="predicted"/>
<dbReference type="Proteomes" id="UP000324800">
    <property type="component" value="Unassembled WGS sequence"/>
</dbReference>
<sequence length="122" mass="14097">MCGDEYALTQLYELGYVRTLIETVGICGGSNQQNNIEINNAIQDLNFYLMTIHEGKEFNRYHPEEAYFPSLTNLIKLPLEQIEQEFGIEEIEALLINKGFYGDIRAHANKVKHVIYNQLNQN</sequence>
<accession>A0A5J4V9C0</accession>
<protein>
    <submittedName>
        <fullName evidence="1">Uncharacterized protein</fullName>
    </submittedName>
</protein>
<dbReference type="AlphaFoldDB" id="A0A5J4V9C0"/>
<comment type="caution">
    <text evidence="1">The sequence shown here is derived from an EMBL/GenBank/DDBJ whole genome shotgun (WGS) entry which is preliminary data.</text>
</comment>